<name>A0AA37WZN3_9RHOB</name>
<dbReference type="CDD" id="cd03207">
    <property type="entry name" value="GST_C_8"/>
    <property type="match status" value="1"/>
</dbReference>
<dbReference type="CDD" id="cd03046">
    <property type="entry name" value="GST_N_GTT1_like"/>
    <property type="match status" value="1"/>
</dbReference>
<dbReference type="Gene3D" id="1.20.1050.10">
    <property type="match status" value="1"/>
</dbReference>
<dbReference type="PANTHER" id="PTHR44051">
    <property type="entry name" value="GLUTATHIONE S-TRANSFERASE-RELATED"/>
    <property type="match status" value="1"/>
</dbReference>
<dbReference type="SUPFAM" id="SSF47616">
    <property type="entry name" value="GST C-terminal domain-like"/>
    <property type="match status" value="1"/>
</dbReference>
<dbReference type="PANTHER" id="PTHR44051:SF8">
    <property type="entry name" value="GLUTATHIONE S-TRANSFERASE GSTA"/>
    <property type="match status" value="1"/>
</dbReference>
<dbReference type="Pfam" id="PF00043">
    <property type="entry name" value="GST_C"/>
    <property type="match status" value="1"/>
</dbReference>
<gene>
    <name evidence="3" type="ORF">GCM10010873_14810</name>
</gene>
<reference evidence="3 4" key="1">
    <citation type="journal article" date="2014" name="Int. J. Syst. Evol. Microbiol.">
        <title>Complete genome sequence of Corynebacterium casei LMG S-19264T (=DSM 44701T), isolated from a smear-ripened cheese.</title>
        <authorList>
            <consortium name="US DOE Joint Genome Institute (JGI-PGF)"/>
            <person name="Walter F."/>
            <person name="Albersmeier A."/>
            <person name="Kalinowski J."/>
            <person name="Ruckert C."/>
        </authorList>
    </citation>
    <scope>NUCLEOTIDE SEQUENCE [LARGE SCALE GENOMIC DNA]</scope>
    <source>
        <strain evidence="3 4">NBRC 111766</strain>
    </source>
</reference>
<dbReference type="InterPro" id="IPR010987">
    <property type="entry name" value="Glutathione-S-Trfase_C-like"/>
</dbReference>
<evidence type="ECO:0000259" key="1">
    <source>
        <dbReference type="PROSITE" id="PS50404"/>
    </source>
</evidence>
<evidence type="ECO:0000313" key="3">
    <source>
        <dbReference type="EMBL" id="GLS86507.1"/>
    </source>
</evidence>
<sequence length="220" mass="24000">MITLYGVYRSRASRPLWLLAELGLPFTHVPVIQSYRLKSDPTAADAPLNTATQSFLAVNPQGQIPAYTEDDLVLTESLAITLHIARCHGGALGPQSNAEAALMEQWSLFAATSVETPALEILYIIGDGGDKTAEGQASIAINAEKLRRPLARLQSHLAAHDWLIGDRFTAADINVAEVVRYAQSHPSLLDEFPAVKSWLERCQARPAFQSMWQARAAEPA</sequence>
<dbReference type="InterPro" id="IPR036249">
    <property type="entry name" value="Thioredoxin-like_sf"/>
</dbReference>
<protein>
    <submittedName>
        <fullName evidence="3">Glutathione S-transferase</fullName>
    </submittedName>
</protein>
<evidence type="ECO:0000259" key="2">
    <source>
        <dbReference type="PROSITE" id="PS50405"/>
    </source>
</evidence>
<proteinExistence type="predicted"/>
<dbReference type="Pfam" id="PF13417">
    <property type="entry name" value="GST_N_3"/>
    <property type="match status" value="1"/>
</dbReference>
<dbReference type="SFLD" id="SFLDG00358">
    <property type="entry name" value="Main_(cytGST)"/>
    <property type="match status" value="1"/>
</dbReference>
<dbReference type="PROSITE" id="PS50404">
    <property type="entry name" value="GST_NTER"/>
    <property type="match status" value="1"/>
</dbReference>
<dbReference type="Gene3D" id="3.40.30.10">
    <property type="entry name" value="Glutaredoxin"/>
    <property type="match status" value="1"/>
</dbReference>
<dbReference type="AlphaFoldDB" id="A0AA37WZN3"/>
<dbReference type="SFLD" id="SFLDS00019">
    <property type="entry name" value="Glutathione_Transferase_(cytos"/>
    <property type="match status" value="1"/>
</dbReference>
<feature type="domain" description="GST N-terminal" evidence="1">
    <location>
        <begin position="1"/>
        <end position="92"/>
    </location>
</feature>
<dbReference type="InterPro" id="IPR036282">
    <property type="entry name" value="Glutathione-S-Trfase_C_sf"/>
</dbReference>
<dbReference type="EMBL" id="BSPP01000005">
    <property type="protein sequence ID" value="GLS86507.1"/>
    <property type="molecule type" value="Genomic_DNA"/>
</dbReference>
<dbReference type="InterPro" id="IPR040079">
    <property type="entry name" value="Glutathione_S-Trfase"/>
</dbReference>
<accession>A0AA37WZN3</accession>
<evidence type="ECO:0000313" key="4">
    <source>
        <dbReference type="Proteomes" id="UP001157355"/>
    </source>
</evidence>
<comment type="caution">
    <text evidence="3">The sequence shown here is derived from an EMBL/GenBank/DDBJ whole genome shotgun (WGS) entry which is preliminary data.</text>
</comment>
<dbReference type="SUPFAM" id="SSF52833">
    <property type="entry name" value="Thioredoxin-like"/>
    <property type="match status" value="1"/>
</dbReference>
<dbReference type="PROSITE" id="PS50405">
    <property type="entry name" value="GST_CTER"/>
    <property type="match status" value="1"/>
</dbReference>
<dbReference type="InterPro" id="IPR004045">
    <property type="entry name" value="Glutathione_S-Trfase_N"/>
</dbReference>
<feature type="domain" description="GST C-terminal" evidence="2">
    <location>
        <begin position="96"/>
        <end position="220"/>
    </location>
</feature>
<dbReference type="Proteomes" id="UP001157355">
    <property type="component" value="Unassembled WGS sequence"/>
</dbReference>
<keyword evidence="4" id="KW-1185">Reference proteome</keyword>
<dbReference type="InterPro" id="IPR004046">
    <property type="entry name" value="GST_C"/>
</dbReference>
<dbReference type="RefSeq" id="WP_284324728.1">
    <property type="nucleotide sequence ID" value="NZ_BSPP01000005.1"/>
</dbReference>
<organism evidence="3 4">
    <name type="scientific">Cypionkella aquatica</name>
    <dbReference type="NCBI Taxonomy" id="1756042"/>
    <lineage>
        <taxon>Bacteria</taxon>
        <taxon>Pseudomonadati</taxon>
        <taxon>Pseudomonadota</taxon>
        <taxon>Alphaproteobacteria</taxon>
        <taxon>Rhodobacterales</taxon>
        <taxon>Paracoccaceae</taxon>
        <taxon>Cypionkella</taxon>
    </lineage>
</organism>